<dbReference type="Proteomes" id="UP001328733">
    <property type="component" value="Unassembled WGS sequence"/>
</dbReference>
<organism evidence="1 2">
    <name type="scientific">Pannus brasiliensis CCIBt3594</name>
    <dbReference type="NCBI Taxonomy" id="1427578"/>
    <lineage>
        <taxon>Bacteria</taxon>
        <taxon>Bacillati</taxon>
        <taxon>Cyanobacteriota</taxon>
        <taxon>Cyanophyceae</taxon>
        <taxon>Oscillatoriophycideae</taxon>
        <taxon>Chroococcales</taxon>
        <taxon>Microcystaceae</taxon>
        <taxon>Pannus</taxon>
    </lineage>
</organism>
<evidence type="ECO:0008006" key="3">
    <source>
        <dbReference type="Google" id="ProtNLM"/>
    </source>
</evidence>
<sequence>MKRKQRRNRNRFKVELKIHGSAKWAKDKKVTFVLKGYLFGNWLAQVDCFGDYDVTHARSGIIIFRLNPKTIKSLEERGFYIYPNESRKSLAFRIARKLRGLDLPLCPDTDVADMLPSELSEIKSQVFTKLGISYN</sequence>
<evidence type="ECO:0000313" key="1">
    <source>
        <dbReference type="EMBL" id="MEG3437686.1"/>
    </source>
</evidence>
<accession>A0AAW9QUV5</accession>
<evidence type="ECO:0000313" key="2">
    <source>
        <dbReference type="Proteomes" id="UP001328733"/>
    </source>
</evidence>
<gene>
    <name evidence="1" type="ORF">V0288_11200</name>
</gene>
<comment type="caution">
    <text evidence="1">The sequence shown here is derived from an EMBL/GenBank/DDBJ whole genome shotgun (WGS) entry which is preliminary data.</text>
</comment>
<reference evidence="1 2" key="1">
    <citation type="submission" date="2024-01" db="EMBL/GenBank/DDBJ databases">
        <title>Genomic insights into the taxonomy and metabolism of the cyanobacterium Pannus brasiliensis CCIBt3594.</title>
        <authorList>
            <person name="Machado M."/>
            <person name="Botero N.B."/>
            <person name="Andreote A.P.D."/>
            <person name="Feitosa A.M.T."/>
            <person name="Popin R."/>
            <person name="Sivonen K."/>
            <person name="Fiore M.F."/>
        </authorList>
    </citation>
    <scope>NUCLEOTIDE SEQUENCE [LARGE SCALE GENOMIC DNA]</scope>
    <source>
        <strain evidence="1 2">CCIBt3594</strain>
    </source>
</reference>
<dbReference type="RefSeq" id="WP_332865166.1">
    <property type="nucleotide sequence ID" value="NZ_JBAFSM010000018.1"/>
</dbReference>
<proteinExistence type="predicted"/>
<protein>
    <recommendedName>
        <fullName evidence="3">Homing endonuclease LAGLIDADG domain-containing protein</fullName>
    </recommendedName>
</protein>
<keyword evidence="2" id="KW-1185">Reference proteome</keyword>
<dbReference type="AlphaFoldDB" id="A0AAW9QUV5"/>
<name>A0AAW9QUV5_9CHRO</name>
<dbReference type="EMBL" id="JBAFSM010000018">
    <property type="protein sequence ID" value="MEG3437686.1"/>
    <property type="molecule type" value="Genomic_DNA"/>
</dbReference>